<keyword evidence="4" id="KW-1185">Reference proteome</keyword>
<protein>
    <submittedName>
        <fullName evidence="3">Uncharacterized protein</fullName>
    </submittedName>
</protein>
<dbReference type="VEuPathDB" id="TriTrypDB:ADEAN_000847200"/>
<feature type="transmembrane region" description="Helical" evidence="2">
    <location>
        <begin position="137"/>
        <end position="157"/>
    </location>
</feature>
<dbReference type="EMBL" id="LR877163">
    <property type="protein sequence ID" value="CAD2220948.1"/>
    <property type="molecule type" value="Genomic_DNA"/>
</dbReference>
<reference evidence="3 4" key="1">
    <citation type="submission" date="2020-08" db="EMBL/GenBank/DDBJ databases">
        <authorList>
            <person name="Newling K."/>
            <person name="Davey J."/>
            <person name="Forrester S."/>
        </authorList>
    </citation>
    <scope>NUCLEOTIDE SEQUENCE [LARGE SCALE GENOMIC DNA]</scope>
    <source>
        <strain evidence="4">Crithidia deanei Carvalho (ATCC PRA-265)</strain>
    </source>
</reference>
<keyword evidence="2" id="KW-1133">Transmembrane helix</keyword>
<feature type="compositionally biased region" description="Basic and acidic residues" evidence="1">
    <location>
        <begin position="268"/>
        <end position="282"/>
    </location>
</feature>
<evidence type="ECO:0000313" key="4">
    <source>
        <dbReference type="Proteomes" id="UP000515908"/>
    </source>
</evidence>
<evidence type="ECO:0000256" key="2">
    <source>
        <dbReference type="SAM" id="Phobius"/>
    </source>
</evidence>
<gene>
    <name evidence="3" type="ORF">ADEAN_000847200</name>
</gene>
<keyword evidence="2" id="KW-0812">Transmembrane</keyword>
<accession>A0A7G2CM91</accession>
<name>A0A7G2CM91_9TRYP</name>
<feature type="region of interest" description="Disordered" evidence="1">
    <location>
        <begin position="251"/>
        <end position="305"/>
    </location>
</feature>
<feature type="compositionally biased region" description="Polar residues" evidence="1">
    <location>
        <begin position="251"/>
        <end position="267"/>
    </location>
</feature>
<evidence type="ECO:0000256" key="1">
    <source>
        <dbReference type="SAM" id="MobiDB-lite"/>
    </source>
</evidence>
<keyword evidence="2" id="KW-0472">Membrane</keyword>
<proteinExistence type="predicted"/>
<organism evidence="3 4">
    <name type="scientific">Angomonas deanei</name>
    <dbReference type="NCBI Taxonomy" id="59799"/>
    <lineage>
        <taxon>Eukaryota</taxon>
        <taxon>Discoba</taxon>
        <taxon>Euglenozoa</taxon>
        <taxon>Kinetoplastea</taxon>
        <taxon>Metakinetoplastina</taxon>
        <taxon>Trypanosomatida</taxon>
        <taxon>Trypanosomatidae</taxon>
        <taxon>Strigomonadinae</taxon>
        <taxon>Angomonas</taxon>
    </lineage>
</organism>
<sequence>MAVCQRDSSFSAADKKCEPYTDEQCDALYDGWKSKFDTTPQRCVVSLPVLSASPKYERVTTADYSGRNLSMSQPEATEKLRSILVPPFLRSMDNVLRDLQLVKSNLLKRIPSFQQVSAAKEATDTTEVISYTSLETAGALTIVFIVVTVFIWILIFLRECCHACCECGPYTDPETVRLRELKREARLLQKERGGGKIQGQNNMEFRGAFINPYPAGTPEAALFNAYASHVSHQSQQQNFASRQSYANNNNNYFTNSQQFYGPNNNNNRDARPHPRRSSRVEVLDEDEDESQQMADETRTFLENID</sequence>
<dbReference type="AlphaFoldDB" id="A0A7G2CM91"/>
<dbReference type="Proteomes" id="UP000515908">
    <property type="component" value="Chromosome 19"/>
</dbReference>
<evidence type="ECO:0000313" key="3">
    <source>
        <dbReference type="EMBL" id="CAD2220948.1"/>
    </source>
</evidence>